<protein>
    <submittedName>
        <fullName evidence="4">Nitroreductase family protein</fullName>
    </submittedName>
    <submittedName>
        <fullName evidence="3">UBA/THIF-type NAD/FAD binding fold protein</fullName>
    </submittedName>
</protein>
<evidence type="ECO:0000313" key="6">
    <source>
        <dbReference type="Proteomes" id="UP000236751"/>
    </source>
</evidence>
<feature type="region of interest" description="Disordered" evidence="1">
    <location>
        <begin position="290"/>
        <end position="319"/>
    </location>
</feature>
<reference evidence="3 5" key="3">
    <citation type="journal article" date="2008" name="Appl. Environ. Microbiol.">
        <title>Complete genome sequence of Nitrosospira multiformis, an ammonia-oxidizing bacterium from the soil environment.</title>
        <authorList>
            <person name="Norton J.M."/>
            <person name="Klotz M.G."/>
            <person name="Stein L.Y."/>
            <person name="Arp D.J."/>
            <person name="Bottomley P.J."/>
            <person name="Chain P.S."/>
            <person name="Hauser L.J."/>
            <person name="Land M.L."/>
            <person name="Larimer F.W."/>
            <person name="Shin M.W."/>
            <person name="Starkenburg S.R."/>
        </authorList>
    </citation>
    <scope>NUCLEOTIDE SEQUENCE [LARGE SCALE GENOMIC DNA]</scope>
    <source>
        <strain evidence="3">ATCC 25196</strain>
        <strain evidence="5">ATCC 25196 / NCIMB 11849 / C 71</strain>
    </source>
</reference>
<dbReference type="Gene3D" id="3.40.50.720">
    <property type="entry name" value="NAD(P)-binding Rossmann-like Domain"/>
    <property type="match status" value="1"/>
</dbReference>
<dbReference type="Pfam" id="PF00899">
    <property type="entry name" value="ThiF"/>
    <property type="match status" value="1"/>
</dbReference>
<dbReference type="GO" id="GO:0008641">
    <property type="term" value="F:ubiquitin-like modifier activating enzyme activity"/>
    <property type="evidence" value="ECO:0007669"/>
    <property type="project" value="InterPro"/>
</dbReference>
<evidence type="ECO:0000256" key="1">
    <source>
        <dbReference type="SAM" id="MobiDB-lite"/>
    </source>
</evidence>
<dbReference type="Gene3D" id="3.40.109.10">
    <property type="entry name" value="NADH Oxidase"/>
    <property type="match status" value="2"/>
</dbReference>
<evidence type="ECO:0000313" key="4">
    <source>
        <dbReference type="EMBL" id="SEF39802.1"/>
    </source>
</evidence>
<dbReference type="RefSeq" id="WP_011379736.1">
    <property type="nucleotide sequence ID" value="NC_007614.1"/>
</dbReference>
<dbReference type="OrthoDB" id="272552at2"/>
<dbReference type="eggNOG" id="COG0778">
    <property type="taxonomic scope" value="Bacteria"/>
</dbReference>
<dbReference type="InterPro" id="IPR045886">
    <property type="entry name" value="ThiF/MoeB/HesA"/>
</dbReference>
<dbReference type="GO" id="GO:0061503">
    <property type="term" value="F:tRNA threonylcarbamoyladenosine dehydratase"/>
    <property type="evidence" value="ECO:0007669"/>
    <property type="project" value="TreeGrafter"/>
</dbReference>
<dbReference type="GO" id="GO:0016491">
    <property type="term" value="F:oxidoreductase activity"/>
    <property type="evidence" value="ECO:0007669"/>
    <property type="project" value="InterPro"/>
</dbReference>
<proteinExistence type="predicted"/>
<dbReference type="Proteomes" id="UP000002718">
    <property type="component" value="Chromosome"/>
</dbReference>
<dbReference type="KEGG" id="nmu:Nmul_A0374"/>
<dbReference type="PANTHER" id="PTHR43267:SF1">
    <property type="entry name" value="TRNA THREONYLCARBAMOYLADENOSINE DEHYDRATASE"/>
    <property type="match status" value="1"/>
</dbReference>
<dbReference type="EMBL" id="FNVK01000001">
    <property type="protein sequence ID" value="SEF39802.1"/>
    <property type="molecule type" value="Genomic_DNA"/>
</dbReference>
<dbReference type="AlphaFoldDB" id="Q2YC39"/>
<reference evidence="5" key="2">
    <citation type="submission" date="2005-08" db="EMBL/GenBank/DDBJ databases">
        <title>Complete sequence of chromosome 1 of Nitrosospira multiformis ATCC 25196.</title>
        <authorList>
            <person name="Copeland A."/>
            <person name="Lucas S."/>
            <person name="Lapidus A."/>
            <person name="Barry K."/>
            <person name="Detter J.C."/>
            <person name="Glavina T."/>
            <person name="Hammon N."/>
            <person name="Israni S."/>
            <person name="Pitluck S."/>
            <person name="Chain P."/>
            <person name="Malfatti S."/>
            <person name="Shin M."/>
            <person name="Vergez L."/>
            <person name="Schmutz J."/>
            <person name="Larimer F."/>
            <person name="Land M."/>
            <person name="Hauser L."/>
            <person name="Kyrpides N."/>
            <person name="Lykidis A."/>
            <person name="Richardson P."/>
        </authorList>
    </citation>
    <scope>NUCLEOTIDE SEQUENCE [LARGE SCALE GENOMIC DNA]</scope>
    <source>
        <strain evidence="5">ATCC 25196 / NCIMB 11849 / C 71</strain>
    </source>
</reference>
<evidence type="ECO:0000259" key="2">
    <source>
        <dbReference type="Pfam" id="PF00899"/>
    </source>
</evidence>
<name>Q2YC39_NITMU</name>
<reference evidence="3" key="1">
    <citation type="submission" date="2005-08" db="EMBL/GenBank/DDBJ databases">
        <title>Complete sequence of Chromosome 1 of Nitrosospira multiformis ATCC 25196.</title>
        <authorList>
            <consortium name="US DOE Joint Genome Institute"/>
            <person name="Copeland A."/>
            <person name="Lucas S."/>
            <person name="Lapidus A."/>
            <person name="Barry K."/>
            <person name="Detter J.C."/>
            <person name="Glavina T."/>
            <person name="Hammon N."/>
            <person name="Israni S."/>
            <person name="Pitluck S."/>
            <person name="Chain P."/>
            <person name="Malfatti S."/>
            <person name="Shin M."/>
            <person name="Vergez L."/>
            <person name="Schmutz J."/>
            <person name="Larimer F."/>
            <person name="Land M."/>
            <person name="Hauser L."/>
            <person name="Kyrpides N."/>
            <person name="Lykidis A."/>
            <person name="Richardson P."/>
        </authorList>
    </citation>
    <scope>NUCLEOTIDE SEQUENCE</scope>
    <source>
        <strain evidence="3">ATCC 25196</strain>
    </source>
</reference>
<dbReference type="Proteomes" id="UP000236751">
    <property type="component" value="Unassembled WGS sequence"/>
</dbReference>
<dbReference type="HOGENOM" id="CLU_020676_0_0_4"/>
<sequence length="684" mass="76548">MVQDFSYREATSRNIGWVTPVEQEILRYKRIAIAGLGGVGGIHLLTLARLGIGAFHIADFDVFDLVNFNRQVGATVSSLNRPKSEVLAAMARDINPELNIKIFPRGVNPDNLPEFFEDVDLYIDGLDFFAFSARAVTFSACEERGIPAITAAPLGMGSALLNFLPGKMTFEEYFQWGDLPEVEKALRFLIGLAPTGLHARYLLDPSSINLKERRGPSTIMGCQLCAGIAATEALKILLNRGTVLAAPHGVHFDAYRNKLIRTWRPGGNSNPLQQFSLAIARRRLSKKNTNKLFGDPEPYSSTGTIIPSESTGCEDESKRPPELKSYTLIEQILDLARWAPSGDNTQPWRFQIVGDNSLTIHGFDTRDHCVYDLDGRPSQISIGALLETISIAATGHGLKTSIQRRPDCSDTKPTFDIHFGSDPHLKPDPLIPYIRYRSVQRRPMSTRPLTGREKSALEAAVKPQYDILWLEGFSRRLEMARFLFDNAKLRLIMPEAYQVHRAIIQWNSRYSADKVPDQALGVDPFTARLMHWIMGSWDRVEFFNTFLAGTWAPRLQMDLIPAMACGGHFVILAPHAPRSIDDYVSAGRVMQRFWLTATKLGLQLQPEITPLVFARYSRESIPFSKTKQCITLATSLTRRLGHILGEEVATRAVFMGRIGAGKRPASRSIRLELEQMLWRLRAGA</sequence>
<dbReference type="InterPro" id="IPR000415">
    <property type="entry name" value="Nitroreductase-like"/>
</dbReference>
<dbReference type="STRING" id="323848.Nmul_A0374"/>
<dbReference type="SUPFAM" id="SSF69572">
    <property type="entry name" value="Activating enzymes of the ubiquitin-like proteins"/>
    <property type="match status" value="1"/>
</dbReference>
<feature type="domain" description="THIF-type NAD/FAD binding fold" evidence="2">
    <location>
        <begin position="13"/>
        <end position="265"/>
    </location>
</feature>
<organism evidence="3 5">
    <name type="scientific">Nitrosospira multiformis (strain ATCC 25196 / NCIMB 11849 / C 71)</name>
    <dbReference type="NCBI Taxonomy" id="323848"/>
    <lineage>
        <taxon>Bacteria</taxon>
        <taxon>Pseudomonadati</taxon>
        <taxon>Pseudomonadota</taxon>
        <taxon>Betaproteobacteria</taxon>
        <taxon>Nitrosomonadales</taxon>
        <taxon>Nitrosomonadaceae</taxon>
        <taxon>Nitrosospira</taxon>
    </lineage>
</organism>
<dbReference type="InterPro" id="IPR035985">
    <property type="entry name" value="Ubiquitin-activating_enz"/>
</dbReference>
<evidence type="ECO:0000313" key="3">
    <source>
        <dbReference type="EMBL" id="ABB73682.1"/>
    </source>
</evidence>
<reference evidence="4 6" key="4">
    <citation type="submission" date="2016-10" db="EMBL/GenBank/DDBJ databases">
        <authorList>
            <person name="de Groot N.N."/>
        </authorList>
    </citation>
    <scope>NUCLEOTIDE SEQUENCE [LARGE SCALE GENOMIC DNA]</scope>
    <source>
        <strain evidence="4 6">Nl13</strain>
    </source>
</reference>
<dbReference type="GO" id="GO:0061504">
    <property type="term" value="P:cyclic threonylcarbamoyladenosine biosynthetic process"/>
    <property type="evidence" value="ECO:0007669"/>
    <property type="project" value="TreeGrafter"/>
</dbReference>
<dbReference type="NCBIfam" id="NF006077">
    <property type="entry name" value="PRK08223.1"/>
    <property type="match status" value="1"/>
</dbReference>
<dbReference type="InterPro" id="IPR000594">
    <property type="entry name" value="ThiF_NAD_FAD-bd"/>
</dbReference>
<feature type="compositionally biased region" description="Polar residues" evidence="1">
    <location>
        <begin position="299"/>
        <end position="311"/>
    </location>
</feature>
<dbReference type="eggNOG" id="COG0476">
    <property type="taxonomic scope" value="Bacteria"/>
</dbReference>
<keyword evidence="5" id="KW-1185">Reference proteome</keyword>
<evidence type="ECO:0000313" key="5">
    <source>
        <dbReference type="Proteomes" id="UP000002718"/>
    </source>
</evidence>
<dbReference type="PANTHER" id="PTHR43267">
    <property type="entry name" value="TRNA THREONYLCARBAMOYLADENOSINE DEHYDRATASE"/>
    <property type="match status" value="1"/>
</dbReference>
<dbReference type="CDD" id="cd01483">
    <property type="entry name" value="E1_enzyme_family"/>
    <property type="match status" value="1"/>
</dbReference>
<dbReference type="EMBL" id="CP000103">
    <property type="protein sequence ID" value="ABB73682.1"/>
    <property type="molecule type" value="Genomic_DNA"/>
</dbReference>
<gene>
    <name evidence="3" type="ordered locus">Nmul_A0374</name>
    <name evidence="4" type="ORF">SAMN05216403_10195</name>
</gene>
<accession>Q2YC39</accession>